<protein>
    <recommendedName>
        <fullName evidence="2 8">Shikimate dehydrogenase (NADP(+))</fullName>
        <shortName evidence="8">SDH</shortName>
        <ecNumber evidence="2 8">1.1.1.25</ecNumber>
    </recommendedName>
</protein>
<keyword evidence="3 8" id="KW-0028">Amino-acid biosynthesis</keyword>
<dbReference type="EC" id="1.1.1.25" evidence="2 8"/>
<evidence type="ECO:0000256" key="1">
    <source>
        <dbReference type="ARBA" id="ARBA00004871"/>
    </source>
</evidence>
<dbReference type="GO" id="GO:0009423">
    <property type="term" value="P:chorismate biosynthetic process"/>
    <property type="evidence" value="ECO:0007669"/>
    <property type="project" value="UniProtKB-UniRule"/>
</dbReference>
<feature type="domain" description="Quinate/shikimate 5-dehydrogenase/glutamyl-tRNA reductase" evidence="9">
    <location>
        <begin position="124"/>
        <end position="193"/>
    </location>
</feature>
<keyword evidence="4 8" id="KW-0521">NADP</keyword>
<evidence type="ECO:0000313" key="13">
    <source>
        <dbReference type="EMBL" id="KFX12452.1"/>
    </source>
</evidence>
<dbReference type="InterPro" id="IPR006151">
    <property type="entry name" value="Shikm_DH/Glu-tRNA_Rdtase"/>
</dbReference>
<evidence type="ECO:0000259" key="11">
    <source>
        <dbReference type="Pfam" id="PF18317"/>
    </source>
</evidence>
<feature type="domain" description="SDH C-terminal" evidence="11">
    <location>
        <begin position="240"/>
        <end position="266"/>
    </location>
</feature>
<feature type="binding site" evidence="8">
    <location>
        <position position="240"/>
    </location>
    <ligand>
        <name>NADP(+)</name>
        <dbReference type="ChEBI" id="CHEBI:58349"/>
    </ligand>
</feature>
<comment type="caution">
    <text evidence="12">The sequence shown here is derived from an EMBL/GenBank/DDBJ whole genome shotgun (WGS) entry which is preliminary data.</text>
</comment>
<dbReference type="UniPathway" id="UPA00053">
    <property type="reaction ID" value="UER00087"/>
</dbReference>
<dbReference type="GO" id="GO:0009073">
    <property type="term" value="P:aromatic amino acid family biosynthetic process"/>
    <property type="evidence" value="ECO:0007669"/>
    <property type="project" value="UniProtKB-KW"/>
</dbReference>
<dbReference type="PANTHER" id="PTHR21089">
    <property type="entry name" value="SHIKIMATE DEHYDROGENASE"/>
    <property type="match status" value="1"/>
</dbReference>
<dbReference type="FunFam" id="3.40.50.720:FF:000104">
    <property type="entry name" value="Shikimate dehydrogenase (NADP(+))"/>
    <property type="match status" value="1"/>
</dbReference>
<dbReference type="HAMAP" id="MF_00222">
    <property type="entry name" value="Shikimate_DH_AroE"/>
    <property type="match status" value="1"/>
</dbReference>
<evidence type="ECO:0000313" key="14">
    <source>
        <dbReference type="Proteomes" id="UP000032869"/>
    </source>
</evidence>
<evidence type="ECO:0000259" key="10">
    <source>
        <dbReference type="Pfam" id="PF08501"/>
    </source>
</evidence>
<evidence type="ECO:0000256" key="3">
    <source>
        <dbReference type="ARBA" id="ARBA00022605"/>
    </source>
</evidence>
<evidence type="ECO:0000256" key="5">
    <source>
        <dbReference type="ARBA" id="ARBA00023002"/>
    </source>
</evidence>
<feature type="domain" description="Shikimate dehydrogenase substrate binding N-terminal" evidence="10">
    <location>
        <begin position="9"/>
        <end position="91"/>
    </location>
</feature>
<reference evidence="14 15" key="1">
    <citation type="submission" date="2014-08" db="EMBL/GenBank/DDBJ databases">
        <title>Genome sequences of NCPPB Pectobacterium isolates.</title>
        <authorList>
            <person name="Glover R.H."/>
            <person name="Sapp M."/>
            <person name="Elphinstone J."/>
        </authorList>
    </citation>
    <scope>NUCLEOTIDE SEQUENCE [LARGE SCALE GENOMIC DNA]</scope>
    <source>
        <strain evidence="13 14">NCPPB 2793</strain>
        <strain evidence="12 15">NCPPB 2795</strain>
    </source>
</reference>
<comment type="catalytic activity">
    <reaction evidence="7 8">
        <text>shikimate + NADP(+) = 3-dehydroshikimate + NADPH + H(+)</text>
        <dbReference type="Rhea" id="RHEA:17737"/>
        <dbReference type="ChEBI" id="CHEBI:15378"/>
        <dbReference type="ChEBI" id="CHEBI:16630"/>
        <dbReference type="ChEBI" id="CHEBI:36208"/>
        <dbReference type="ChEBI" id="CHEBI:57783"/>
        <dbReference type="ChEBI" id="CHEBI:58349"/>
        <dbReference type="EC" id="1.1.1.25"/>
    </reaction>
</comment>
<dbReference type="Gene3D" id="3.40.50.10860">
    <property type="entry name" value="Leucine Dehydrogenase, chain A, domain 1"/>
    <property type="match status" value="1"/>
</dbReference>
<name>A0A093SAK4_9GAMM</name>
<comment type="pathway">
    <text evidence="1 8">Metabolic intermediate biosynthesis; chorismate biosynthesis; chorismate from D-erythrose 4-phosphate and phosphoenolpyruvate: step 4/7.</text>
</comment>
<evidence type="ECO:0000313" key="15">
    <source>
        <dbReference type="Proteomes" id="UP000032874"/>
    </source>
</evidence>
<dbReference type="NCBIfam" id="NF001310">
    <property type="entry name" value="PRK00258.1-2"/>
    <property type="match status" value="1"/>
</dbReference>
<accession>A0A093SAK4</accession>
<dbReference type="GO" id="GO:0008652">
    <property type="term" value="P:amino acid biosynthetic process"/>
    <property type="evidence" value="ECO:0007669"/>
    <property type="project" value="UniProtKB-KW"/>
</dbReference>
<organism evidence="12 15">
    <name type="scientific">Pectobacterium betavasculorum</name>
    <dbReference type="NCBI Taxonomy" id="55207"/>
    <lineage>
        <taxon>Bacteria</taxon>
        <taxon>Pseudomonadati</taxon>
        <taxon>Pseudomonadota</taxon>
        <taxon>Gammaproteobacteria</taxon>
        <taxon>Enterobacterales</taxon>
        <taxon>Pectobacteriaceae</taxon>
        <taxon>Pectobacterium</taxon>
    </lineage>
</organism>
<feature type="binding site" evidence="8">
    <location>
        <position position="247"/>
    </location>
    <ligand>
        <name>shikimate</name>
        <dbReference type="ChEBI" id="CHEBI:36208"/>
    </ligand>
</feature>
<comment type="function">
    <text evidence="8">Involved in the biosynthesis of the chorismate, which leads to the biosynthesis of aromatic amino acids. Catalyzes the reversible NADPH linked reduction of 3-dehydroshikimate (DHSA) to yield shikimate (SA).</text>
</comment>
<dbReference type="InterPro" id="IPR011342">
    <property type="entry name" value="Shikimate_DH"/>
</dbReference>
<feature type="binding site" evidence="8">
    <location>
        <position position="64"/>
    </location>
    <ligand>
        <name>shikimate</name>
        <dbReference type="ChEBI" id="CHEBI:36208"/>
    </ligand>
</feature>
<dbReference type="Pfam" id="PF01488">
    <property type="entry name" value="Shikimate_DH"/>
    <property type="match status" value="1"/>
</dbReference>
<feature type="binding site" evidence="8">
    <location>
        <position position="105"/>
    </location>
    <ligand>
        <name>shikimate</name>
        <dbReference type="ChEBI" id="CHEBI:36208"/>
    </ligand>
</feature>
<dbReference type="InterPro" id="IPR036291">
    <property type="entry name" value="NAD(P)-bd_dom_sf"/>
</dbReference>
<dbReference type="OrthoDB" id="9776868at2"/>
<dbReference type="PANTHER" id="PTHR21089:SF1">
    <property type="entry name" value="BIFUNCTIONAL 3-DEHYDROQUINATE DEHYDRATASE_SHIKIMATE DEHYDROGENASE, CHLOROPLASTIC"/>
    <property type="match status" value="1"/>
</dbReference>
<dbReference type="EMBL" id="JQHL01000026">
    <property type="protein sequence ID" value="KFX12452.1"/>
    <property type="molecule type" value="Genomic_DNA"/>
</dbReference>
<dbReference type="GO" id="GO:0004764">
    <property type="term" value="F:shikimate 3-dehydrogenase (NADP+) activity"/>
    <property type="evidence" value="ECO:0007669"/>
    <property type="project" value="UniProtKB-UniRule"/>
</dbReference>
<dbReference type="GO" id="GO:0019632">
    <property type="term" value="P:shikimate metabolic process"/>
    <property type="evidence" value="ECO:0007669"/>
    <property type="project" value="InterPro"/>
</dbReference>
<evidence type="ECO:0000259" key="9">
    <source>
        <dbReference type="Pfam" id="PF01488"/>
    </source>
</evidence>
<keyword evidence="14" id="KW-1185">Reference proteome</keyword>
<keyword evidence="6 8" id="KW-0057">Aromatic amino acid biosynthesis</keyword>
<feature type="binding site" evidence="8">
    <location>
        <begin position="152"/>
        <end position="157"/>
    </location>
    <ligand>
        <name>NADP(+)</name>
        <dbReference type="ChEBI" id="CHEBI:58349"/>
    </ligand>
</feature>
<evidence type="ECO:0000256" key="4">
    <source>
        <dbReference type="ARBA" id="ARBA00022857"/>
    </source>
</evidence>
<evidence type="ECO:0000256" key="2">
    <source>
        <dbReference type="ARBA" id="ARBA00012962"/>
    </source>
</evidence>
<dbReference type="AlphaFoldDB" id="A0A093SAK4"/>
<keyword evidence="5 8" id="KW-0560">Oxidoreductase</keyword>
<dbReference type="Pfam" id="PF18317">
    <property type="entry name" value="SDH_C"/>
    <property type="match status" value="1"/>
</dbReference>
<proteinExistence type="inferred from homology"/>
<dbReference type="Pfam" id="PF08501">
    <property type="entry name" value="Shikimate_dh_N"/>
    <property type="match status" value="1"/>
</dbReference>
<dbReference type="InterPro" id="IPR046346">
    <property type="entry name" value="Aminoacid_DH-like_N_sf"/>
</dbReference>
<dbReference type="InterPro" id="IPR041121">
    <property type="entry name" value="SDH_C"/>
</dbReference>
<dbReference type="GO" id="GO:0050661">
    <property type="term" value="F:NADP binding"/>
    <property type="evidence" value="ECO:0007669"/>
    <property type="project" value="InterPro"/>
</dbReference>
<dbReference type="InterPro" id="IPR022893">
    <property type="entry name" value="Shikimate_DH_fam"/>
</dbReference>
<dbReference type="SUPFAM" id="SSF53223">
    <property type="entry name" value="Aminoacid dehydrogenase-like, N-terminal domain"/>
    <property type="match status" value="1"/>
</dbReference>
<feature type="binding site" evidence="8">
    <location>
        <begin position="17"/>
        <end position="19"/>
    </location>
    <ligand>
        <name>shikimate</name>
        <dbReference type="ChEBI" id="CHEBI:36208"/>
    </ligand>
</feature>
<dbReference type="EMBL" id="JQHM01000025">
    <property type="protein sequence ID" value="KFW99012.1"/>
    <property type="molecule type" value="Genomic_DNA"/>
</dbReference>
<dbReference type="STRING" id="55207.KP22_20850"/>
<evidence type="ECO:0000256" key="8">
    <source>
        <dbReference type="HAMAP-Rule" id="MF_00222"/>
    </source>
</evidence>
<evidence type="ECO:0000313" key="12">
    <source>
        <dbReference type="EMBL" id="KFW99012.1"/>
    </source>
</evidence>
<feature type="binding site" evidence="8">
    <location>
        <position position="218"/>
    </location>
    <ligand>
        <name>shikimate</name>
        <dbReference type="ChEBI" id="CHEBI:36208"/>
    </ligand>
</feature>
<evidence type="ECO:0000256" key="6">
    <source>
        <dbReference type="ARBA" id="ARBA00023141"/>
    </source>
</evidence>
<dbReference type="NCBIfam" id="TIGR00507">
    <property type="entry name" value="aroE"/>
    <property type="match status" value="1"/>
</dbReference>
<dbReference type="RefSeq" id="WP_039308869.1">
    <property type="nucleotide sequence ID" value="NZ_JAODTE010000024.1"/>
</dbReference>
<feature type="binding site" evidence="8">
    <location>
        <position position="89"/>
    </location>
    <ligand>
        <name>shikimate</name>
        <dbReference type="ChEBI" id="CHEBI:36208"/>
    </ligand>
</feature>
<dbReference type="FunFam" id="3.40.50.10860:FF:000006">
    <property type="entry name" value="Shikimate dehydrogenase (NADP(+))"/>
    <property type="match status" value="1"/>
</dbReference>
<dbReference type="Proteomes" id="UP000032869">
    <property type="component" value="Unassembled WGS sequence"/>
</dbReference>
<comment type="subunit">
    <text evidence="8">Homodimer.</text>
</comment>
<feature type="active site" description="Proton acceptor" evidence="8">
    <location>
        <position position="68"/>
    </location>
</feature>
<dbReference type="eggNOG" id="COG0169">
    <property type="taxonomic scope" value="Bacteria"/>
</dbReference>
<comment type="similarity">
    <text evidence="8">Belongs to the shikimate dehydrogenase family.</text>
</comment>
<dbReference type="Proteomes" id="UP000032874">
    <property type="component" value="Unassembled WGS sequence"/>
</dbReference>
<feature type="binding site" evidence="8">
    <location>
        <begin position="129"/>
        <end position="133"/>
    </location>
    <ligand>
        <name>NADP(+)</name>
        <dbReference type="ChEBI" id="CHEBI:58349"/>
    </ligand>
</feature>
<dbReference type="GO" id="GO:0005829">
    <property type="term" value="C:cytosol"/>
    <property type="evidence" value="ECO:0007669"/>
    <property type="project" value="TreeGrafter"/>
</dbReference>
<feature type="binding site" evidence="8">
    <location>
        <position position="80"/>
    </location>
    <ligand>
        <name>NADP(+)</name>
        <dbReference type="ChEBI" id="CHEBI:58349"/>
    </ligand>
</feature>
<dbReference type="InterPro" id="IPR013708">
    <property type="entry name" value="Shikimate_DH-bd_N"/>
</dbReference>
<gene>
    <name evidence="8" type="primary">aroE</name>
    <name evidence="13" type="ORF">JV35_20310</name>
    <name evidence="12" type="ORF">KP22_20850</name>
</gene>
<dbReference type="SUPFAM" id="SSF51735">
    <property type="entry name" value="NAD(P)-binding Rossmann-fold domains"/>
    <property type="match status" value="1"/>
</dbReference>
<dbReference type="Gene3D" id="3.40.50.720">
    <property type="entry name" value="NAD(P)-binding Rossmann-like Domain"/>
    <property type="match status" value="1"/>
</dbReference>
<dbReference type="CDD" id="cd01065">
    <property type="entry name" value="NAD_bind_Shikimate_DH"/>
    <property type="match status" value="1"/>
</dbReference>
<evidence type="ECO:0000256" key="7">
    <source>
        <dbReference type="ARBA" id="ARBA00049442"/>
    </source>
</evidence>
<feature type="binding site" evidence="8">
    <location>
        <position position="216"/>
    </location>
    <ligand>
        <name>NADP(+)</name>
        <dbReference type="ChEBI" id="CHEBI:58349"/>
    </ligand>
</feature>
<sequence length="275" mass="29765">MSEVMSFAVFGNPIAHSKSPRIHELFATQTGIKLTYQRVLAPLDNFEQMLRQYFHDGAGGANVTAPFKERAFAEADERSECAALAGAVNTLKRLSDGRLYGDNTDGIGLLSDLQRLALVKPLDRVLLVGAGGAARGVIQPLLAYGCTVVLTNRTFSKAEALAKIFCDSGDIHAVSLDDLHGQSFDLIINATSSGMYDSIPNLPAELISPETSCYDMFYLPQLTPFLSWCVQHGAIHYADGLGMLVGQAAHAFKLWHGVMPDVEPVIGLLKQDLVK</sequence>